<sequence length="67" mass="6766">MKTIGSILLGFIAGLLGGFFLEVVGGAVGHFLLGGTNMLRLVALFPPLLAIAGAIAGPYVVKRANNG</sequence>
<gene>
    <name evidence="2" type="ORF">J4573_25800</name>
</gene>
<evidence type="ECO:0000313" key="2">
    <source>
        <dbReference type="EMBL" id="MBO2450543.1"/>
    </source>
</evidence>
<keyword evidence="3" id="KW-1185">Reference proteome</keyword>
<feature type="transmembrane region" description="Helical" evidence="1">
    <location>
        <begin position="7"/>
        <end position="33"/>
    </location>
</feature>
<dbReference type="InterPro" id="IPR046001">
    <property type="entry name" value="DUF5957"/>
</dbReference>
<organism evidence="2 3">
    <name type="scientific">Actinomadura barringtoniae</name>
    <dbReference type="NCBI Taxonomy" id="1427535"/>
    <lineage>
        <taxon>Bacteria</taxon>
        <taxon>Bacillati</taxon>
        <taxon>Actinomycetota</taxon>
        <taxon>Actinomycetes</taxon>
        <taxon>Streptosporangiales</taxon>
        <taxon>Thermomonosporaceae</taxon>
        <taxon>Actinomadura</taxon>
    </lineage>
</organism>
<protein>
    <submittedName>
        <fullName evidence="2">Uncharacterized protein</fullName>
    </submittedName>
</protein>
<name>A0A939PI71_9ACTN</name>
<dbReference type="AlphaFoldDB" id="A0A939PI71"/>
<evidence type="ECO:0000256" key="1">
    <source>
        <dbReference type="SAM" id="Phobius"/>
    </source>
</evidence>
<keyword evidence="1" id="KW-0812">Transmembrane</keyword>
<dbReference type="EMBL" id="JAGEOJ010000010">
    <property type="protein sequence ID" value="MBO2450543.1"/>
    <property type="molecule type" value="Genomic_DNA"/>
</dbReference>
<comment type="caution">
    <text evidence="2">The sequence shown here is derived from an EMBL/GenBank/DDBJ whole genome shotgun (WGS) entry which is preliminary data.</text>
</comment>
<accession>A0A939PI71</accession>
<keyword evidence="1" id="KW-0472">Membrane</keyword>
<dbReference type="Proteomes" id="UP000669179">
    <property type="component" value="Unassembled WGS sequence"/>
</dbReference>
<keyword evidence="1" id="KW-1133">Transmembrane helix</keyword>
<proteinExistence type="predicted"/>
<dbReference type="RefSeq" id="WP_208258398.1">
    <property type="nucleotide sequence ID" value="NZ_JAGEOJ010000010.1"/>
</dbReference>
<reference evidence="2" key="1">
    <citation type="submission" date="2021-03" db="EMBL/GenBank/DDBJ databases">
        <authorList>
            <person name="Kanchanasin P."/>
            <person name="Saeng-In P."/>
            <person name="Phongsopitanun W."/>
            <person name="Yuki M."/>
            <person name="Kudo T."/>
            <person name="Ohkuma M."/>
            <person name="Tanasupawat S."/>
        </authorList>
    </citation>
    <scope>NUCLEOTIDE SEQUENCE</scope>
    <source>
        <strain evidence="2">GKU 128</strain>
    </source>
</reference>
<dbReference type="Pfam" id="PF19382">
    <property type="entry name" value="DUF5957"/>
    <property type="match status" value="1"/>
</dbReference>
<feature type="transmembrane region" description="Helical" evidence="1">
    <location>
        <begin position="39"/>
        <end position="61"/>
    </location>
</feature>
<evidence type="ECO:0000313" key="3">
    <source>
        <dbReference type="Proteomes" id="UP000669179"/>
    </source>
</evidence>